<dbReference type="InterPro" id="IPR047112">
    <property type="entry name" value="RecG/Mfd"/>
</dbReference>
<keyword evidence="5" id="KW-0378">Hydrolase</keyword>
<dbReference type="SMART" id="SM01058">
    <property type="entry name" value="CarD_TRCF"/>
    <property type="match status" value="1"/>
</dbReference>
<evidence type="ECO:0000256" key="6">
    <source>
        <dbReference type="ARBA" id="ARBA00022806"/>
    </source>
</evidence>
<dbReference type="Pfam" id="PF02559">
    <property type="entry name" value="CarD_TRCF_RID"/>
    <property type="match status" value="1"/>
</dbReference>
<dbReference type="Pfam" id="PF00270">
    <property type="entry name" value="DEAD"/>
    <property type="match status" value="1"/>
</dbReference>
<dbReference type="SUPFAM" id="SSF143517">
    <property type="entry name" value="TRCF domain-like"/>
    <property type="match status" value="1"/>
</dbReference>
<dbReference type="CDD" id="cd17991">
    <property type="entry name" value="DEXHc_TRCF"/>
    <property type="match status" value="1"/>
</dbReference>
<comment type="subcellular location">
    <subcellularLocation>
        <location evidence="1">Cytoplasm</location>
    </subcellularLocation>
</comment>
<dbReference type="PROSITE" id="PS51194">
    <property type="entry name" value="HELICASE_CTER"/>
    <property type="match status" value="1"/>
</dbReference>
<dbReference type="Gene3D" id="3.40.50.11180">
    <property type="match status" value="1"/>
</dbReference>
<organism evidence="12">
    <name type="scientific">hydrothermal vent metagenome</name>
    <dbReference type="NCBI Taxonomy" id="652676"/>
    <lineage>
        <taxon>unclassified sequences</taxon>
        <taxon>metagenomes</taxon>
        <taxon>ecological metagenomes</taxon>
    </lineage>
</organism>
<dbReference type="Pfam" id="PF17757">
    <property type="entry name" value="UvrB_inter"/>
    <property type="match status" value="1"/>
</dbReference>
<dbReference type="InterPro" id="IPR011545">
    <property type="entry name" value="DEAD/DEAH_box_helicase_dom"/>
</dbReference>
<dbReference type="SMART" id="SM00490">
    <property type="entry name" value="HELICc"/>
    <property type="match status" value="1"/>
</dbReference>
<keyword evidence="6" id="KW-0347">Helicase</keyword>
<dbReference type="SUPFAM" id="SSF141259">
    <property type="entry name" value="CarD-like"/>
    <property type="match status" value="1"/>
</dbReference>
<evidence type="ECO:0000259" key="10">
    <source>
        <dbReference type="PROSITE" id="PS51192"/>
    </source>
</evidence>
<keyword evidence="9" id="KW-0234">DNA repair</keyword>
<dbReference type="InterPro" id="IPR037235">
    <property type="entry name" value="TRCF-like_C_D7"/>
</dbReference>
<evidence type="ECO:0000313" key="12">
    <source>
        <dbReference type="EMBL" id="VAX16381.1"/>
    </source>
</evidence>
<evidence type="ECO:0000256" key="4">
    <source>
        <dbReference type="ARBA" id="ARBA00022763"/>
    </source>
</evidence>
<dbReference type="Gene3D" id="3.30.2060.10">
    <property type="entry name" value="Penicillin-binding protein 1b domain"/>
    <property type="match status" value="1"/>
</dbReference>
<evidence type="ECO:0000256" key="3">
    <source>
        <dbReference type="ARBA" id="ARBA00022741"/>
    </source>
</evidence>
<dbReference type="InterPro" id="IPR036101">
    <property type="entry name" value="CarD-like/TRCF_RID_sf"/>
</dbReference>
<dbReference type="InterPro" id="IPR014001">
    <property type="entry name" value="Helicase_ATP-bd"/>
</dbReference>
<dbReference type="InterPro" id="IPR003711">
    <property type="entry name" value="CarD-like/TRCF_RID"/>
</dbReference>
<dbReference type="GO" id="GO:0006281">
    <property type="term" value="P:DNA repair"/>
    <property type="evidence" value="ECO:0007669"/>
    <property type="project" value="UniProtKB-KW"/>
</dbReference>
<dbReference type="AlphaFoldDB" id="A0A3B1BPB1"/>
<proteinExistence type="inferred from homology"/>
<dbReference type="SMART" id="SM00982">
    <property type="entry name" value="TRCF"/>
    <property type="match status" value="1"/>
</dbReference>
<reference evidence="12" key="1">
    <citation type="submission" date="2018-06" db="EMBL/GenBank/DDBJ databases">
        <authorList>
            <person name="Zhirakovskaya E."/>
        </authorList>
    </citation>
    <scope>NUCLEOTIDE SEQUENCE</scope>
</reference>
<dbReference type="Gene3D" id="2.40.10.170">
    <property type="match status" value="1"/>
</dbReference>
<protein>
    <submittedName>
        <fullName evidence="12">Transcription-repair coupling factor</fullName>
    </submittedName>
</protein>
<dbReference type="InterPro" id="IPR001650">
    <property type="entry name" value="Helicase_C-like"/>
</dbReference>
<dbReference type="PROSITE" id="PS51192">
    <property type="entry name" value="HELICASE_ATP_BIND_1"/>
    <property type="match status" value="1"/>
</dbReference>
<evidence type="ECO:0000256" key="9">
    <source>
        <dbReference type="ARBA" id="ARBA00023204"/>
    </source>
</evidence>
<evidence type="ECO:0000256" key="5">
    <source>
        <dbReference type="ARBA" id="ARBA00022801"/>
    </source>
</evidence>
<dbReference type="Pfam" id="PF00271">
    <property type="entry name" value="Helicase_C"/>
    <property type="match status" value="1"/>
</dbReference>
<evidence type="ECO:0000256" key="7">
    <source>
        <dbReference type="ARBA" id="ARBA00022840"/>
    </source>
</evidence>
<dbReference type="Gene3D" id="3.90.1150.50">
    <property type="entry name" value="Transcription-repair-coupling factor, D7 domain"/>
    <property type="match status" value="1"/>
</dbReference>
<evidence type="ECO:0000259" key="11">
    <source>
        <dbReference type="PROSITE" id="PS51194"/>
    </source>
</evidence>
<sequence>MISLYGLESVVEGAVTGGRPVSCSGVTKSAKGLVISTLSMRTKRPVVVVCDKAAKAEEIAETLRFFLPDGSLPLLYYPPWEILPYEEMSPHPDVSGQRLSTLTELSHCSERFILVTTVEALSMRTLPQKTLRNSVTRIDVGDSIDLDILADHLVAHGYDRVDLVEERGEFSIRGGIVDVFTGEGERPRRIELFGDEVESIRLYNPETQRSLERVERVSLIPFREVFYEGLDNQTLLERFDTFRREGVVGIDKAQAVEESLRSREFFSGMERLFHIFYPESATLFDYLPESAAFILDEPESIFAHMKSFYSLVESARRDASDNGGISPEPESLYLSETELERAIGDRELLRLRELSISEEEEETFIISTSAPERYRGKVASFIENLNKMLADGFSVILVASSTGGAERLKRALAEHDIGATPLSEEEMAAMLKRLCDRQPALFEGNLFITVGRLSEGMIIRSDKWAIYTDDEIFGKTTKAVHRTRKGRRAFSIGVAELEKGDLIVHSTHGVGRYVGAREMSIADLAGEYLELEYAERQRLYLPITSIGMLKKYSSGGGSTPALDRMGGVTWKKTKSKVKKSLLAMADKLVKLQAMREISKGHAFSPKTNFHSEFADTFEFEETEDQRAAIEDVASDMEKERAMDRLICGDVGYGKTEVAMRAAFNSVYDGKQVAVLTPTTLLTQQHYQTFAERFRSFPVRVEALSRFKTKKEQKETIGAAIEGKIDILIGTHRLLQKDVNFKNLGLVIIDEEQRFGVKHKEKLKNLSKNVDLLTLTATPIPRTLHTSMVGIRDLSVIETPPQDRLAVRNFTVKFSDKTIREAILREMDRGGQVFFVHNQVKSIHSLAKYLNKIAPEARISVAHGQMHESELESVMTEFVEKRCDILVCTTIIESGLDIPSANTIIINRADRFGLAQLYQLRGRVGRDRHRAYCYFLVPALSGMTEVAKQRLKAIEDLSDLGSGFKLAARDMEIRGAGNLLGAQQSGQIDAVGFDTYCDMLEDAVRELKGEPPSDRFEVNMNLSYQGRISQDYVPGLNQRIDLYNRLAGVSTLPELESLWDEMKDRFGPIPEETEKLLLTTRVRLLCKDLRIEKVDMIRDKLYIVIHPSTKLDAGRLASAADKYDQRFKFTSESGAEFIIEGYGWRERLDSISGFLTTMQKSVV</sequence>
<dbReference type="NCBIfam" id="TIGR00580">
    <property type="entry name" value="mfd"/>
    <property type="match status" value="1"/>
</dbReference>
<dbReference type="PANTHER" id="PTHR47964:SF1">
    <property type="entry name" value="ATP-DEPENDENT DNA HELICASE HOMOLOG RECG, CHLOROPLASTIC"/>
    <property type="match status" value="1"/>
</dbReference>
<name>A0A3B1BPB1_9ZZZZ</name>
<gene>
    <name evidence="12" type="ORF">MNBD_NITROSPINAE04-915</name>
</gene>
<dbReference type="SUPFAM" id="SSF52540">
    <property type="entry name" value="P-loop containing nucleoside triphosphate hydrolases"/>
    <property type="match status" value="3"/>
</dbReference>
<dbReference type="GO" id="GO:0003678">
    <property type="term" value="F:DNA helicase activity"/>
    <property type="evidence" value="ECO:0007669"/>
    <property type="project" value="TreeGrafter"/>
</dbReference>
<dbReference type="GO" id="GO:0005524">
    <property type="term" value="F:ATP binding"/>
    <property type="evidence" value="ECO:0007669"/>
    <property type="project" value="UniProtKB-KW"/>
</dbReference>
<evidence type="ECO:0000256" key="8">
    <source>
        <dbReference type="ARBA" id="ARBA00023125"/>
    </source>
</evidence>
<keyword evidence="2" id="KW-0963">Cytoplasm</keyword>
<keyword evidence="7" id="KW-0067">ATP-binding</keyword>
<evidence type="ECO:0000256" key="2">
    <source>
        <dbReference type="ARBA" id="ARBA00022490"/>
    </source>
</evidence>
<feature type="domain" description="Helicase ATP-binding" evidence="10">
    <location>
        <begin position="635"/>
        <end position="796"/>
    </location>
</feature>
<dbReference type="GO" id="GO:0005737">
    <property type="term" value="C:cytoplasm"/>
    <property type="evidence" value="ECO:0007669"/>
    <property type="project" value="UniProtKB-SubCell"/>
</dbReference>
<dbReference type="Gene3D" id="3.40.50.300">
    <property type="entry name" value="P-loop containing nucleotide triphosphate hydrolases"/>
    <property type="match status" value="2"/>
</dbReference>
<dbReference type="GO" id="GO:0016787">
    <property type="term" value="F:hydrolase activity"/>
    <property type="evidence" value="ECO:0007669"/>
    <property type="project" value="UniProtKB-KW"/>
</dbReference>
<dbReference type="InterPro" id="IPR027417">
    <property type="entry name" value="P-loop_NTPase"/>
</dbReference>
<dbReference type="EMBL" id="UOGA01000065">
    <property type="protein sequence ID" value="VAX16381.1"/>
    <property type="molecule type" value="Genomic_DNA"/>
</dbReference>
<keyword evidence="8" id="KW-0238">DNA-binding</keyword>
<feature type="domain" description="Helicase C-terminal" evidence="11">
    <location>
        <begin position="817"/>
        <end position="971"/>
    </location>
</feature>
<dbReference type="HAMAP" id="MF_00969">
    <property type="entry name" value="TRCF"/>
    <property type="match status" value="1"/>
</dbReference>
<dbReference type="GO" id="GO:0003684">
    <property type="term" value="F:damaged DNA binding"/>
    <property type="evidence" value="ECO:0007669"/>
    <property type="project" value="InterPro"/>
</dbReference>
<keyword evidence="4" id="KW-0227">DNA damage</keyword>
<accession>A0A3B1BPB1</accession>
<dbReference type="InterPro" id="IPR004576">
    <property type="entry name" value="Mfd"/>
</dbReference>
<dbReference type="Pfam" id="PF03461">
    <property type="entry name" value="TRCF"/>
    <property type="match status" value="1"/>
</dbReference>
<keyword evidence="3" id="KW-0547">Nucleotide-binding</keyword>
<dbReference type="InterPro" id="IPR005118">
    <property type="entry name" value="TRCF_C"/>
</dbReference>
<dbReference type="FunFam" id="3.40.50.300:FF:000546">
    <property type="entry name" value="Transcription-repair-coupling factor"/>
    <property type="match status" value="1"/>
</dbReference>
<dbReference type="SMART" id="SM00487">
    <property type="entry name" value="DEXDc"/>
    <property type="match status" value="1"/>
</dbReference>
<dbReference type="InterPro" id="IPR041471">
    <property type="entry name" value="UvrB_inter"/>
</dbReference>
<dbReference type="PANTHER" id="PTHR47964">
    <property type="entry name" value="ATP-DEPENDENT DNA HELICASE HOMOLOG RECG, CHLOROPLASTIC"/>
    <property type="match status" value="1"/>
</dbReference>
<evidence type="ECO:0000256" key="1">
    <source>
        <dbReference type="ARBA" id="ARBA00004496"/>
    </source>
</evidence>